<evidence type="ECO:0000259" key="2">
    <source>
        <dbReference type="Pfam" id="PF07693"/>
    </source>
</evidence>
<proteinExistence type="predicted"/>
<reference evidence="3 4" key="1">
    <citation type="submission" date="2020-04" db="EMBL/GenBank/DDBJ databases">
        <authorList>
            <person name="Yoon J."/>
        </authorList>
    </citation>
    <scope>NUCLEOTIDE SEQUENCE [LARGE SCALE GENOMIC DNA]</scope>
    <source>
        <strain evidence="3 4">DJ-13</strain>
    </source>
</reference>
<feature type="domain" description="KAP NTPase" evidence="2">
    <location>
        <begin position="165"/>
        <end position="431"/>
    </location>
</feature>
<gene>
    <name evidence="3" type="ORF">HCU67_02385</name>
</gene>
<dbReference type="Proteomes" id="UP000718451">
    <property type="component" value="Unassembled WGS sequence"/>
</dbReference>
<dbReference type="InterPro" id="IPR027417">
    <property type="entry name" value="P-loop_NTPase"/>
</dbReference>
<dbReference type="SUPFAM" id="SSF52540">
    <property type="entry name" value="P-loop containing nucleoside triphosphate hydrolases"/>
    <property type="match status" value="1"/>
</dbReference>
<feature type="transmembrane region" description="Helical" evidence="1">
    <location>
        <begin position="48"/>
        <end position="66"/>
    </location>
</feature>
<dbReference type="InterPro" id="IPR011646">
    <property type="entry name" value="KAP_P-loop"/>
</dbReference>
<keyword evidence="1" id="KW-1133">Transmembrane helix</keyword>
<keyword evidence="1" id="KW-0472">Membrane</keyword>
<dbReference type="RefSeq" id="WP_168551007.1">
    <property type="nucleotide sequence ID" value="NZ_JAAWWL010000001.1"/>
</dbReference>
<dbReference type="EMBL" id="JAAWWL010000001">
    <property type="protein sequence ID" value="NKI30775.1"/>
    <property type="molecule type" value="Genomic_DNA"/>
</dbReference>
<evidence type="ECO:0000256" key="1">
    <source>
        <dbReference type="SAM" id="Phobius"/>
    </source>
</evidence>
<feature type="transmembrane region" description="Helical" evidence="1">
    <location>
        <begin position="12"/>
        <end position="28"/>
    </location>
</feature>
<name>A0ABX1GNY8_9FLAO</name>
<organism evidence="3 4">
    <name type="scientific">Croceivirga thetidis</name>
    <dbReference type="NCBI Taxonomy" id="2721623"/>
    <lineage>
        <taxon>Bacteria</taxon>
        <taxon>Pseudomonadati</taxon>
        <taxon>Bacteroidota</taxon>
        <taxon>Flavobacteriia</taxon>
        <taxon>Flavobacteriales</taxon>
        <taxon>Flavobacteriaceae</taxon>
        <taxon>Croceivirga</taxon>
    </lineage>
</organism>
<evidence type="ECO:0000313" key="3">
    <source>
        <dbReference type="EMBL" id="NKI30775.1"/>
    </source>
</evidence>
<dbReference type="Pfam" id="PF07693">
    <property type="entry name" value="KAP_NTPase"/>
    <property type="match status" value="1"/>
</dbReference>
<feature type="transmembrane region" description="Helical" evidence="1">
    <location>
        <begin position="78"/>
        <end position="96"/>
    </location>
</feature>
<protein>
    <recommendedName>
        <fullName evidence="2">KAP NTPase domain-containing protein</fullName>
    </recommendedName>
</protein>
<comment type="caution">
    <text evidence="3">The sequence shown here is derived from an EMBL/GenBank/DDBJ whole genome shotgun (WGS) entry which is preliminary data.</text>
</comment>
<evidence type="ECO:0000313" key="4">
    <source>
        <dbReference type="Proteomes" id="UP000718451"/>
    </source>
</evidence>
<dbReference type="Gene3D" id="3.40.50.300">
    <property type="entry name" value="P-loop containing nucleotide triphosphate hydrolases"/>
    <property type="match status" value="1"/>
</dbReference>
<keyword evidence="1" id="KW-0812">Transmembrane</keyword>
<sequence length="869" mass="102322">MRNLKLPVKRTVALLLVVSLIVLFYKLLEELFIVNIVNPILSKVESNFLNDTILILFLIYVFYKLIRNLQHKTHVSFLQVLFDVVVLIFYLFIRLFKNFEFQELSIFNPIKYLDLIFSFFLLSPITAIANILLPRKKVRSTVNELFNDDPIKNKSQDLLNRNYKAQRLTEDIFQLTSEGSVAFGISGEWGSGKTSFLNLVKDEIIRSDDNNSFIVVDFRPWLNLTIESIVKDFFDTIRSAIKPFSQSIGHDINHYSKSLLKADKYGILDAVSKLFDFSEKQNLTIEFEAINLLLERLGKRIVICIDDFDRLQPNEIFEFLKLIRSSASFNGFTYLVAFDKAYLIESLKNLGIPKSEYFSEKIFLKEERLTPITSDQIMGFVHNSLKPHFGKDNQSLTDYFEKRDARVLIKASNFSPLRHIRDGKRFLNSFLTDYKSIYKEVDFEDYFNLKLLKYSYYDAYASLFLFKRRFLSLESGVKSSYKIKYESEGGIQNRFRDFKTSELGKHLADSFDYNEEDVNNAGKLLKDLFDVNNYLPKNHLSISYPQNYHKYFLDNLNDNDLSEDEFLKVLRLKIDKIKDKIDKWHEANKTTNVSYRFQDLEIKDIPGLDMYENAIKAIVYLAKLEVENAFSRRTYMGYDYNDLANKIKDREGILTKRFYSQNRTPKEFLIQLFDSAESPYLVETDLLNHMYSDFDHESYPLSRDEIKSQLIGYFKKFHEKQKNFDFNAWLLFHNCKVKRWHGEGNGPFTSETFYFDEAKEIMKEFIKIDLDKALVDFIDVQPFYGSKESDNKIGISKGVLNIFESYDDLLNFIGDQNTLKALKKPSKFKDEFLDFGNKLKDNNYEMIAYEFQYQAILEKLDSITRQYNR</sequence>
<keyword evidence="4" id="KW-1185">Reference proteome</keyword>
<accession>A0ABX1GNY8</accession>